<dbReference type="Proteomes" id="UP001201163">
    <property type="component" value="Unassembled WGS sequence"/>
</dbReference>
<proteinExistence type="predicted"/>
<reference evidence="2" key="1">
    <citation type="submission" date="2022-01" db="EMBL/GenBank/DDBJ databases">
        <title>Comparative genomics reveals a dynamic genome evolution in the ectomycorrhizal milk-cap (Lactarius) mushrooms.</title>
        <authorList>
            <consortium name="DOE Joint Genome Institute"/>
            <person name="Lebreton A."/>
            <person name="Tang N."/>
            <person name="Kuo A."/>
            <person name="LaButti K."/>
            <person name="Drula E."/>
            <person name="Barry K."/>
            <person name="Clum A."/>
            <person name="Lipzen A."/>
            <person name="Mousain D."/>
            <person name="Ng V."/>
            <person name="Wang R."/>
            <person name="Wang X."/>
            <person name="Dai Y."/>
            <person name="Henrissat B."/>
            <person name="Grigoriev I.V."/>
            <person name="Guerin-Laguette A."/>
            <person name="Yu F."/>
            <person name="Martin F.M."/>
        </authorList>
    </citation>
    <scope>NUCLEOTIDE SEQUENCE</scope>
    <source>
        <strain evidence="2">QP</strain>
    </source>
</reference>
<organism evidence="2 3">
    <name type="scientific">Lactarius akahatsu</name>
    <dbReference type="NCBI Taxonomy" id="416441"/>
    <lineage>
        <taxon>Eukaryota</taxon>
        <taxon>Fungi</taxon>
        <taxon>Dikarya</taxon>
        <taxon>Basidiomycota</taxon>
        <taxon>Agaricomycotina</taxon>
        <taxon>Agaricomycetes</taxon>
        <taxon>Russulales</taxon>
        <taxon>Russulaceae</taxon>
        <taxon>Lactarius</taxon>
    </lineage>
</organism>
<protein>
    <recommendedName>
        <fullName evidence="4">HAT C-terminal dimerisation domain-containing protein</fullName>
    </recommendedName>
</protein>
<dbReference type="AlphaFoldDB" id="A0AAD4L8W4"/>
<sequence length="376" mass="42025">MSLVNSNTMALPNQHILVSPGLSASNKRKVQEMVAILEDSSFWHSLAQCKIYLTQTAPSNIFQYSLKTHLKPLARAANVAQVVFCRLDQILLTFRSLSIYYEDNKAQDPANVPGCTAILDSIKKRWAKADQDVFVATILLNLFIKTSMLDPTLPFLTHAGVYALMKCLYQHFFSVTETTAVLEQDLWGLLLNIEEYFMSSGSFSHMEHLVFTIEEELQIGSMSPDPNRVRKGMSPIAMTGVQVQISPLLFIKLTQHLLSICPNSASCERLFSMFGNTLTKLRNHLGIQMLTSLAELKMHIQDEHLRNKDTKEHMKCFFGKSSAPSETTTPPPPTLPPTEEMEIDNMNIDPELEALSASGVGNTFNAMTDSFGRQAC</sequence>
<gene>
    <name evidence="2" type="ORF">EDB92DRAFT_1952750</name>
</gene>
<keyword evidence="3" id="KW-1185">Reference proteome</keyword>
<dbReference type="SUPFAM" id="SSF53098">
    <property type="entry name" value="Ribonuclease H-like"/>
    <property type="match status" value="1"/>
</dbReference>
<accession>A0AAD4L8W4</accession>
<dbReference type="EMBL" id="JAKELL010000108">
    <property type="protein sequence ID" value="KAH8981982.1"/>
    <property type="molecule type" value="Genomic_DNA"/>
</dbReference>
<feature type="region of interest" description="Disordered" evidence="1">
    <location>
        <begin position="319"/>
        <end position="338"/>
    </location>
</feature>
<name>A0AAD4L8W4_9AGAM</name>
<evidence type="ECO:0000313" key="2">
    <source>
        <dbReference type="EMBL" id="KAH8981982.1"/>
    </source>
</evidence>
<dbReference type="InterPro" id="IPR012337">
    <property type="entry name" value="RNaseH-like_sf"/>
</dbReference>
<evidence type="ECO:0000313" key="3">
    <source>
        <dbReference type="Proteomes" id="UP001201163"/>
    </source>
</evidence>
<evidence type="ECO:0000256" key="1">
    <source>
        <dbReference type="SAM" id="MobiDB-lite"/>
    </source>
</evidence>
<comment type="caution">
    <text evidence="2">The sequence shown here is derived from an EMBL/GenBank/DDBJ whole genome shotgun (WGS) entry which is preliminary data.</text>
</comment>
<evidence type="ECO:0008006" key="4">
    <source>
        <dbReference type="Google" id="ProtNLM"/>
    </source>
</evidence>